<sequence>MRPASMTATREIHRLGEADARFAFDVFRHRCGRVPVWTRKVALGETVAITGPSGNRLPPAEWRADLVGDETGIPVIARIFAGLAAGTCGTTRLFVPSEDMFKAFARLRACA</sequence>
<dbReference type="EMBL" id="JALZ01000054">
    <property type="protein sequence ID" value="ETX12772.1"/>
    <property type="molecule type" value="Genomic_DNA"/>
</dbReference>
<gene>
    <name evidence="1" type="ORF">OCH239_17195</name>
</gene>
<name>X7E9Z0_9RHOB</name>
<evidence type="ECO:0000313" key="2">
    <source>
        <dbReference type="Proteomes" id="UP000022447"/>
    </source>
</evidence>
<dbReference type="STRING" id="1449350.OCH239_17195"/>
<dbReference type="Proteomes" id="UP000022447">
    <property type="component" value="Unassembled WGS sequence"/>
</dbReference>
<protein>
    <submittedName>
        <fullName evidence="1">Uncharacterized protein</fullName>
    </submittedName>
</protein>
<dbReference type="AlphaFoldDB" id="X7E9Z0"/>
<comment type="caution">
    <text evidence="1">The sequence shown here is derived from an EMBL/GenBank/DDBJ whole genome shotgun (WGS) entry which is preliminary data.</text>
</comment>
<accession>X7E9Z0</accession>
<reference evidence="1 2" key="1">
    <citation type="submission" date="2014-01" db="EMBL/GenBank/DDBJ databases">
        <title>Roseivivax halodurans JCM 10272 Genome Sequencing.</title>
        <authorList>
            <person name="Lai Q."/>
            <person name="Li G."/>
            <person name="Shao Z."/>
        </authorList>
    </citation>
    <scope>NUCLEOTIDE SEQUENCE [LARGE SCALE GENOMIC DNA]</scope>
    <source>
        <strain evidence="1 2">JCM 10272</strain>
    </source>
</reference>
<keyword evidence="2" id="KW-1185">Reference proteome</keyword>
<dbReference type="Gene3D" id="3.40.50.80">
    <property type="entry name" value="Nucleotide-binding domain of ferredoxin-NADP reductase (FNR) module"/>
    <property type="match status" value="1"/>
</dbReference>
<dbReference type="InterPro" id="IPR039261">
    <property type="entry name" value="FNR_nucleotide-bd"/>
</dbReference>
<dbReference type="eggNOG" id="COG2375">
    <property type="taxonomic scope" value="Bacteria"/>
</dbReference>
<proteinExistence type="predicted"/>
<organism evidence="1 2">
    <name type="scientific">Roseivivax halodurans JCM 10272</name>
    <dbReference type="NCBI Taxonomy" id="1449350"/>
    <lineage>
        <taxon>Bacteria</taxon>
        <taxon>Pseudomonadati</taxon>
        <taxon>Pseudomonadota</taxon>
        <taxon>Alphaproteobacteria</taxon>
        <taxon>Rhodobacterales</taxon>
        <taxon>Roseobacteraceae</taxon>
        <taxon>Roseivivax</taxon>
    </lineage>
</organism>
<evidence type="ECO:0000313" key="1">
    <source>
        <dbReference type="EMBL" id="ETX12772.1"/>
    </source>
</evidence>